<protein>
    <submittedName>
        <fullName evidence="3">Uncharacterized protein</fullName>
    </submittedName>
</protein>
<feature type="signal peptide" evidence="2">
    <location>
        <begin position="1"/>
        <end position="17"/>
    </location>
</feature>
<accession>A0A7R8W2L3</accession>
<organism evidence="3">
    <name type="scientific">Cyprideis torosa</name>
    <dbReference type="NCBI Taxonomy" id="163714"/>
    <lineage>
        <taxon>Eukaryota</taxon>
        <taxon>Metazoa</taxon>
        <taxon>Ecdysozoa</taxon>
        <taxon>Arthropoda</taxon>
        <taxon>Crustacea</taxon>
        <taxon>Oligostraca</taxon>
        <taxon>Ostracoda</taxon>
        <taxon>Podocopa</taxon>
        <taxon>Podocopida</taxon>
        <taxon>Cytherocopina</taxon>
        <taxon>Cytheroidea</taxon>
        <taxon>Cytherideidae</taxon>
        <taxon>Cyprideis</taxon>
    </lineage>
</organism>
<gene>
    <name evidence="3" type="ORF">CTOB1V02_LOCUS1624</name>
</gene>
<evidence type="ECO:0000256" key="1">
    <source>
        <dbReference type="SAM" id="MobiDB-lite"/>
    </source>
</evidence>
<dbReference type="OrthoDB" id="10262835at2759"/>
<dbReference type="EMBL" id="OB660234">
    <property type="protein sequence ID" value="CAD7223644.1"/>
    <property type="molecule type" value="Genomic_DNA"/>
</dbReference>
<dbReference type="InterPro" id="IPR019651">
    <property type="entry name" value="Glutamate_DH_NAD-spec"/>
</dbReference>
<dbReference type="Pfam" id="PF10712">
    <property type="entry name" value="NAD-GH"/>
    <property type="match status" value="1"/>
</dbReference>
<proteinExistence type="predicted"/>
<name>A0A7R8W2L3_9CRUS</name>
<evidence type="ECO:0000256" key="2">
    <source>
        <dbReference type="SAM" id="SignalP"/>
    </source>
</evidence>
<evidence type="ECO:0000313" key="3">
    <source>
        <dbReference type="EMBL" id="CAD7223644.1"/>
    </source>
</evidence>
<reference evidence="3" key="1">
    <citation type="submission" date="2020-11" db="EMBL/GenBank/DDBJ databases">
        <authorList>
            <person name="Tran Van P."/>
        </authorList>
    </citation>
    <scope>NUCLEOTIDE SEQUENCE</scope>
</reference>
<keyword evidence="2" id="KW-0732">Signal</keyword>
<feature type="chain" id="PRO_5043512484" evidence="2">
    <location>
        <begin position="18"/>
        <end position="444"/>
    </location>
</feature>
<feature type="compositionally biased region" description="Polar residues" evidence="1">
    <location>
        <begin position="16"/>
        <end position="26"/>
    </location>
</feature>
<feature type="region of interest" description="Disordered" evidence="1">
    <location>
        <begin position="16"/>
        <end position="50"/>
    </location>
</feature>
<dbReference type="AlphaFoldDB" id="A0A7R8W2L3"/>
<sequence>MVVFLGISVVMTPPTVSMPNESGVTSNKRRSCTASDWSPSDLGDSGGPSDEDDFADVSLAHLSVSECLVNGFNRGSEQIGTKFFEAGSGQLSVVVHTCNEKLKTWLPTAPEFCFSPCTTQAVIEQRFGYQLEMRKGPEIPLLLVYSIDWWHIDHPRRLRASSPSTSESTSTLACVELDSVRLARSQAVRSRLTALLLPEMSLLYLRLMSEMKRLSKSSPPAKELEWKMLERIRKCWKEFENAGENWDMLERIRRCRGEFENVAENSRMLEAENSKMLKENEQVESGSTGTRTHDLPVHPLRLSGSLPKCVLPEVALTSKTPSAMVRMDTSNVPPPKSKMRTVCSDFSCGRKNYEGDGGSCGFIDDPQDVEASDRASVFGGLPLGVVEVGRDSDDCIVNLPPEYTVAPLMSFLSQQQFRHSLLLLRTYFSTLQRDSPMIQDDFKF</sequence>